<evidence type="ECO:0000313" key="6">
    <source>
        <dbReference type="Proteomes" id="UP001562354"/>
    </source>
</evidence>
<feature type="chain" id="PRO_5047208104" description="FAD-binding PCMH-type domain-containing protein" evidence="3">
    <location>
        <begin position="16"/>
        <end position="569"/>
    </location>
</feature>
<dbReference type="GeneID" id="95974438"/>
<reference evidence="5 6" key="1">
    <citation type="submission" date="2024-07" db="EMBL/GenBank/DDBJ databases">
        <title>Draft sequence of the Neodothiora populina.</title>
        <authorList>
            <person name="Drown D.D."/>
            <person name="Schuette U.S."/>
            <person name="Buechlein A.B."/>
            <person name="Rusch D.R."/>
            <person name="Winton L.W."/>
            <person name="Adams G.A."/>
        </authorList>
    </citation>
    <scope>NUCLEOTIDE SEQUENCE [LARGE SCALE GENOMIC DNA]</scope>
    <source>
        <strain evidence="5 6">CPC 39397</strain>
    </source>
</reference>
<evidence type="ECO:0000256" key="1">
    <source>
        <dbReference type="ARBA" id="ARBA00005466"/>
    </source>
</evidence>
<keyword evidence="6" id="KW-1185">Reference proteome</keyword>
<evidence type="ECO:0000313" key="5">
    <source>
        <dbReference type="EMBL" id="KAL1304334.1"/>
    </source>
</evidence>
<dbReference type="PANTHER" id="PTHR13878">
    <property type="entry name" value="GULONOLACTONE OXIDASE"/>
    <property type="match status" value="1"/>
</dbReference>
<protein>
    <recommendedName>
        <fullName evidence="4">FAD-binding PCMH-type domain-containing protein</fullName>
    </recommendedName>
</protein>
<comment type="caution">
    <text evidence="5">The sequence shown here is derived from an EMBL/GenBank/DDBJ whole genome shotgun (WGS) entry which is preliminary data.</text>
</comment>
<name>A0ABR3PDX2_9PEZI</name>
<dbReference type="InterPro" id="IPR016169">
    <property type="entry name" value="FAD-bd_PCMH_sub2"/>
</dbReference>
<dbReference type="Gene3D" id="3.30.465.10">
    <property type="match status" value="2"/>
</dbReference>
<organism evidence="5 6">
    <name type="scientific">Neodothiora populina</name>
    <dbReference type="NCBI Taxonomy" id="2781224"/>
    <lineage>
        <taxon>Eukaryota</taxon>
        <taxon>Fungi</taxon>
        <taxon>Dikarya</taxon>
        <taxon>Ascomycota</taxon>
        <taxon>Pezizomycotina</taxon>
        <taxon>Dothideomycetes</taxon>
        <taxon>Dothideomycetidae</taxon>
        <taxon>Dothideales</taxon>
        <taxon>Dothioraceae</taxon>
        <taxon>Neodothiora</taxon>
    </lineage>
</organism>
<comment type="similarity">
    <text evidence="1">Belongs to the oxygen-dependent FAD-linked oxidoreductase family.</text>
</comment>
<dbReference type="RefSeq" id="XP_069200609.1">
    <property type="nucleotide sequence ID" value="XM_069347442.1"/>
</dbReference>
<dbReference type="Proteomes" id="UP001562354">
    <property type="component" value="Unassembled WGS sequence"/>
</dbReference>
<dbReference type="InterPro" id="IPR036318">
    <property type="entry name" value="FAD-bd_PCMH-like_sf"/>
</dbReference>
<evidence type="ECO:0000256" key="2">
    <source>
        <dbReference type="ARBA" id="ARBA00023002"/>
    </source>
</evidence>
<gene>
    <name evidence="5" type="ORF">AAFC00_000735</name>
</gene>
<dbReference type="InterPro" id="IPR012951">
    <property type="entry name" value="BBE"/>
</dbReference>
<proteinExistence type="inferred from homology"/>
<sequence length="569" mass="61437">MLPATLGLLAASVSADIGSQGVAEQSCRCFPGDACWPSVDVWNSLNQTVGGRLIATVPLAAACHIDQYATYNETKCAELQAKWEDPETHYPDSASVMAPFFANQSCDPFQPKSSQCVIGTYVQYSINVSTRHDVAAGIKFANDNNIRLVIRNTGHDYIGKSTGAGALGLWMYHLKDIEFKDWSDEHYTGKAIKMGAGVQGFEAYAAADARGLQVVGGECPSVGVAGGYSQGGGHSALTSTHGLAADQALEWEVITGTGQYLVANRKQNTDLYWALSGGGGGTYGVVLSLTSKAHPDTPTGGANLTFTSTGISKDVFYEAIETFHASLPAIVDAGVMSVWYFTNESFSISPLTGPKVTAAQLKTLLSPLTTKLDSLNITYTSYIGEFDTYMKHFSSMFSPIEVGIAQYGGRLIPRSLIQRNNTGFTEAVRFINEKGGQCIGVGVNASLARSGNPVNSVNPAWRKTLIDLTLTTPWNFTAPWEEMIANQDLMTDVFIPKLAELTPNGSAYINEADFKQPDFESVFYGSNYQRLNEIKNKYDPHHVFYATTAVGSDYWVPQEDGRLCQASSS</sequence>
<keyword evidence="3" id="KW-0732">Signal</keyword>
<dbReference type="InterPro" id="IPR050432">
    <property type="entry name" value="FAD-linked_Oxidoreductases_BP"/>
</dbReference>
<dbReference type="Pfam" id="PF01565">
    <property type="entry name" value="FAD_binding_4"/>
    <property type="match status" value="1"/>
</dbReference>
<dbReference type="EMBL" id="JBFMKM010000009">
    <property type="protein sequence ID" value="KAL1304334.1"/>
    <property type="molecule type" value="Genomic_DNA"/>
</dbReference>
<feature type="signal peptide" evidence="3">
    <location>
        <begin position="1"/>
        <end position="15"/>
    </location>
</feature>
<dbReference type="Pfam" id="PF08031">
    <property type="entry name" value="BBE"/>
    <property type="match status" value="1"/>
</dbReference>
<dbReference type="InterPro" id="IPR006094">
    <property type="entry name" value="Oxid_FAD_bind_N"/>
</dbReference>
<evidence type="ECO:0000256" key="3">
    <source>
        <dbReference type="SAM" id="SignalP"/>
    </source>
</evidence>
<dbReference type="PROSITE" id="PS51387">
    <property type="entry name" value="FAD_PCMH"/>
    <property type="match status" value="1"/>
</dbReference>
<dbReference type="PANTHER" id="PTHR13878:SF91">
    <property type="entry name" value="FAD BINDING DOMAIN PROTEIN (AFU_ORTHOLOGUE AFUA_6G12070)-RELATED"/>
    <property type="match status" value="1"/>
</dbReference>
<accession>A0ABR3PDX2</accession>
<feature type="domain" description="FAD-binding PCMH-type" evidence="4">
    <location>
        <begin position="117"/>
        <end position="296"/>
    </location>
</feature>
<dbReference type="InterPro" id="IPR016166">
    <property type="entry name" value="FAD-bd_PCMH"/>
</dbReference>
<keyword evidence="2" id="KW-0560">Oxidoreductase</keyword>
<evidence type="ECO:0000259" key="4">
    <source>
        <dbReference type="PROSITE" id="PS51387"/>
    </source>
</evidence>
<dbReference type="SUPFAM" id="SSF56176">
    <property type="entry name" value="FAD-binding/transporter-associated domain-like"/>
    <property type="match status" value="1"/>
</dbReference>